<accession>A0A4R9K922</accession>
<dbReference type="RefSeq" id="WP_135621880.1">
    <property type="nucleotide sequence ID" value="NZ_RQGD01000010.1"/>
</dbReference>
<comment type="caution">
    <text evidence="2">The sequence shown here is derived from an EMBL/GenBank/DDBJ whole genome shotgun (WGS) entry which is preliminary data.</text>
</comment>
<dbReference type="EMBL" id="RQGD01000010">
    <property type="protein sequence ID" value="TGL62207.1"/>
    <property type="molecule type" value="Genomic_DNA"/>
</dbReference>
<dbReference type="AlphaFoldDB" id="A0A4R9K922"/>
<keyword evidence="1" id="KW-1133">Transmembrane helix</keyword>
<evidence type="ECO:0000313" key="2">
    <source>
        <dbReference type="EMBL" id="TGL62207.1"/>
    </source>
</evidence>
<evidence type="ECO:0000256" key="1">
    <source>
        <dbReference type="SAM" id="Phobius"/>
    </source>
</evidence>
<evidence type="ECO:0008006" key="4">
    <source>
        <dbReference type="Google" id="ProtNLM"/>
    </source>
</evidence>
<gene>
    <name evidence="2" type="ORF">EHQ58_03105</name>
</gene>
<keyword evidence="1" id="KW-0812">Transmembrane</keyword>
<proteinExistence type="predicted"/>
<organism evidence="2 3">
    <name type="scientific">Leptospira ognonensis</name>
    <dbReference type="NCBI Taxonomy" id="2484945"/>
    <lineage>
        <taxon>Bacteria</taxon>
        <taxon>Pseudomonadati</taxon>
        <taxon>Spirochaetota</taxon>
        <taxon>Spirochaetia</taxon>
        <taxon>Leptospirales</taxon>
        <taxon>Leptospiraceae</taxon>
        <taxon>Leptospira</taxon>
    </lineage>
</organism>
<evidence type="ECO:0000313" key="3">
    <source>
        <dbReference type="Proteomes" id="UP000297693"/>
    </source>
</evidence>
<reference evidence="2" key="1">
    <citation type="journal article" date="2019" name="PLoS Negl. Trop. Dis.">
        <title>Revisiting the worldwide diversity of Leptospira species in the environment.</title>
        <authorList>
            <person name="Vincent A.T."/>
            <person name="Schiettekatte O."/>
            <person name="Bourhy P."/>
            <person name="Veyrier F.J."/>
            <person name="Picardeau M."/>
        </authorList>
    </citation>
    <scope>NUCLEOTIDE SEQUENCE [LARGE SCALE GENOMIC DNA]</scope>
    <source>
        <strain evidence="2">201702476</strain>
    </source>
</reference>
<keyword evidence="3" id="KW-1185">Reference proteome</keyword>
<dbReference type="OrthoDB" id="322543at2"/>
<name>A0A4R9K922_9LEPT</name>
<dbReference type="Proteomes" id="UP000297693">
    <property type="component" value="Unassembled WGS sequence"/>
</dbReference>
<feature type="transmembrane region" description="Helical" evidence="1">
    <location>
        <begin position="6"/>
        <end position="23"/>
    </location>
</feature>
<sequence length="322" mass="37350">MKKINLILFIMNAFLLCLLFFLYDPFSFFPKTYEDSPLLLEYDIEQIKSLQLILETPNEKMKYNFKRMESIWYLSSREGEGFKIANFDSLDKIFNGLKNLHKFEKEKRTILDSEFWGDRRLSIVLGNGDGKLMEIEFGNCIQVVSECLVREKNSHIAYTLPYSFSSLLPDLKLTHFQTRSPFAGLSFSKIVKISYTLKGVETYSVYKDGEIWKTVPDLPGEVEKKNIIDLVTRLRNWSGDDAIEIDLKSRNKLSVSPLQSLAVEYINESGNKERISVDDIGSISPGKKIIEVNPFGQYISMPAFNWEYWHFYDIKQLLNSAD</sequence>
<keyword evidence="1" id="KW-0472">Membrane</keyword>
<protein>
    <recommendedName>
        <fullName evidence="4">DUF4340 domain-containing protein</fullName>
    </recommendedName>
</protein>